<dbReference type="Proteomes" id="UP000219972">
    <property type="component" value="Unassembled WGS sequence"/>
</dbReference>
<gene>
    <name evidence="1" type="ORF">CO662_28780</name>
</gene>
<reference evidence="1 2" key="1">
    <citation type="submission" date="2017-09" db="EMBL/GenBank/DDBJ databases">
        <title>Comparative genomics of rhizobia isolated from Phaseolus vulgaris in China.</title>
        <authorList>
            <person name="Tong W."/>
        </authorList>
    </citation>
    <scope>NUCLEOTIDE SEQUENCE [LARGE SCALE GENOMIC DNA]</scope>
    <source>
        <strain evidence="1 2">Y27</strain>
    </source>
</reference>
<protein>
    <recommendedName>
        <fullName evidence="3">SIR2-like domain-containing protein</fullName>
    </recommendedName>
</protein>
<dbReference type="RefSeq" id="WP_097544720.1">
    <property type="nucleotide sequence ID" value="NZ_NWSL01000026.1"/>
</dbReference>
<sequence length="465" mass="49701">MVHVPAGLLSAVIADGGSRLAIVIGAGCSVEMPTAMPLAGDLSEEACRRLVSEQVLVEGECQDPRNLSALASLVYQKTGSQAALVRQFPLDRMRTAPGNDGYKFLIALMLEGVISHALSLNFDLAPQNAAVQLRETVTVVDRINEPIPMAKTVVHLHGSVNGSSEELILRVEALTDDWREKWQEVVTRQILAAPNVLFVGLGSAAPVLSETVAMIANALGHQKNFYQADLGAHENNYFAQQLQIAADHYIKGPWSEVMGALAKHLAREQIHTLKMSGKALFRDNNVAAEDIARFEAMTTHLADLSLLGLGRLRANIRLSRGSLYQPRSVPDEEWLSGPLLTLAAIAEADGLTVHPTPAGTFLFKRAGRIVSNVLLVSGRGSRKLSALDPSITALSKELSETTGSGPDLVLVGGTLPEPLAASVVPGDIVDGDEIEDIVTGPIKPRVLVIDGENVVNEAREFLNAA</sequence>
<evidence type="ECO:0000313" key="1">
    <source>
        <dbReference type="EMBL" id="PDS48492.1"/>
    </source>
</evidence>
<evidence type="ECO:0008006" key="3">
    <source>
        <dbReference type="Google" id="ProtNLM"/>
    </source>
</evidence>
<name>A0ABX4J0C3_9HYPH</name>
<accession>A0ABX4J0C3</accession>
<keyword evidence="2" id="KW-1185">Reference proteome</keyword>
<proteinExistence type="predicted"/>
<comment type="caution">
    <text evidence="1">The sequence shown here is derived from an EMBL/GenBank/DDBJ whole genome shotgun (WGS) entry which is preliminary data.</text>
</comment>
<organism evidence="1 2">
    <name type="scientific">Rhizobium anhuiense</name>
    <dbReference type="NCBI Taxonomy" id="1184720"/>
    <lineage>
        <taxon>Bacteria</taxon>
        <taxon>Pseudomonadati</taxon>
        <taxon>Pseudomonadota</taxon>
        <taxon>Alphaproteobacteria</taxon>
        <taxon>Hyphomicrobiales</taxon>
        <taxon>Rhizobiaceae</taxon>
        <taxon>Rhizobium/Agrobacterium group</taxon>
        <taxon>Rhizobium</taxon>
    </lineage>
</organism>
<dbReference type="EMBL" id="NWSL01000026">
    <property type="protein sequence ID" value="PDS48492.1"/>
    <property type="molecule type" value="Genomic_DNA"/>
</dbReference>
<evidence type="ECO:0000313" key="2">
    <source>
        <dbReference type="Proteomes" id="UP000219972"/>
    </source>
</evidence>